<protein>
    <submittedName>
        <fullName evidence="3">Glutathione S-transferase</fullName>
    </submittedName>
</protein>
<evidence type="ECO:0000259" key="2">
    <source>
        <dbReference type="PROSITE" id="PS50405"/>
    </source>
</evidence>
<dbReference type="PANTHER" id="PTHR44051">
    <property type="entry name" value="GLUTATHIONE S-TRANSFERASE-RELATED"/>
    <property type="match status" value="1"/>
</dbReference>
<keyword evidence="3" id="KW-0808">Transferase</keyword>
<accession>A0A1H0FBB4</accession>
<feature type="domain" description="GST C-terminal" evidence="2">
    <location>
        <begin position="87"/>
        <end position="203"/>
    </location>
</feature>
<dbReference type="InterPro" id="IPR004045">
    <property type="entry name" value="Glutathione_S-Trfase_N"/>
</dbReference>
<dbReference type="EMBL" id="FNHS01000012">
    <property type="protein sequence ID" value="SDN91846.1"/>
    <property type="molecule type" value="Genomic_DNA"/>
</dbReference>
<reference evidence="4" key="1">
    <citation type="submission" date="2016-10" db="EMBL/GenBank/DDBJ databases">
        <authorList>
            <person name="Varghese N."/>
            <person name="Submissions S."/>
        </authorList>
    </citation>
    <scope>NUCLEOTIDE SEQUENCE [LARGE SCALE GENOMIC DNA]</scope>
    <source>
        <strain evidence="4">BL47</strain>
    </source>
</reference>
<dbReference type="PROSITE" id="PS50405">
    <property type="entry name" value="GST_CTER"/>
    <property type="match status" value="1"/>
</dbReference>
<organism evidence="3 4">
    <name type="scientific">Methylobacterium phyllostachyos</name>
    <dbReference type="NCBI Taxonomy" id="582672"/>
    <lineage>
        <taxon>Bacteria</taxon>
        <taxon>Pseudomonadati</taxon>
        <taxon>Pseudomonadota</taxon>
        <taxon>Alphaproteobacteria</taxon>
        <taxon>Hyphomicrobiales</taxon>
        <taxon>Methylobacteriaceae</taxon>
        <taxon>Methylobacterium</taxon>
    </lineage>
</organism>
<dbReference type="InterPro" id="IPR010987">
    <property type="entry name" value="Glutathione-S-Trfase_C-like"/>
</dbReference>
<dbReference type="RefSeq" id="WP_091718843.1">
    <property type="nucleotide sequence ID" value="NZ_FNHS01000012.1"/>
</dbReference>
<dbReference type="InterPro" id="IPR036249">
    <property type="entry name" value="Thioredoxin-like_sf"/>
</dbReference>
<dbReference type="InterPro" id="IPR040079">
    <property type="entry name" value="Glutathione_S-Trfase"/>
</dbReference>
<evidence type="ECO:0000313" key="3">
    <source>
        <dbReference type="EMBL" id="SDN91846.1"/>
    </source>
</evidence>
<dbReference type="OrthoDB" id="9810080at2"/>
<dbReference type="Pfam" id="PF13409">
    <property type="entry name" value="GST_N_2"/>
    <property type="match status" value="1"/>
</dbReference>
<sequence>MAEPLTIYGDPGSGNCLKVKWVAEHLGIPATWRDVDVPGGGTRRPDFLALNPAGRVPLVVFADGAVLSESNAIIICLAEGSALIPRAPFDRARMLQWMFWEQYSHEPYIAVRRYQLHYLKRSPDDLDPKLAERGGDALRLMERTLGPSAFLVGDALTLADVALVAYTRMAHEGGFDLADYPAIRAWIERVEIGLGIGPYATPA</sequence>
<dbReference type="STRING" id="582672.SAMN05216360_112192"/>
<dbReference type="PANTHER" id="PTHR44051:SF2">
    <property type="entry name" value="HYPOTHETICAL GLUTATHIONE S-TRANSFERASE LIKE PROTEIN"/>
    <property type="match status" value="1"/>
</dbReference>
<dbReference type="CDD" id="cd03056">
    <property type="entry name" value="GST_N_4"/>
    <property type="match status" value="1"/>
</dbReference>
<dbReference type="PROSITE" id="PS50404">
    <property type="entry name" value="GST_NTER"/>
    <property type="match status" value="1"/>
</dbReference>
<proteinExistence type="predicted"/>
<feature type="domain" description="GST N-terminal" evidence="1">
    <location>
        <begin position="3"/>
        <end position="85"/>
    </location>
</feature>
<dbReference type="Gene3D" id="3.40.30.10">
    <property type="entry name" value="Glutaredoxin"/>
    <property type="match status" value="1"/>
</dbReference>
<name>A0A1H0FBB4_9HYPH</name>
<dbReference type="InterPro" id="IPR036282">
    <property type="entry name" value="Glutathione-S-Trfase_C_sf"/>
</dbReference>
<evidence type="ECO:0000259" key="1">
    <source>
        <dbReference type="PROSITE" id="PS50404"/>
    </source>
</evidence>
<dbReference type="SUPFAM" id="SSF52833">
    <property type="entry name" value="Thioredoxin-like"/>
    <property type="match status" value="1"/>
</dbReference>
<dbReference type="Pfam" id="PF00043">
    <property type="entry name" value="GST_C"/>
    <property type="match status" value="1"/>
</dbReference>
<dbReference type="Proteomes" id="UP000198704">
    <property type="component" value="Unassembled WGS sequence"/>
</dbReference>
<dbReference type="SUPFAM" id="SSF47616">
    <property type="entry name" value="GST C-terminal domain-like"/>
    <property type="match status" value="1"/>
</dbReference>
<dbReference type="AlphaFoldDB" id="A0A1H0FBB4"/>
<dbReference type="SFLD" id="SFLDG00358">
    <property type="entry name" value="Main_(cytGST)"/>
    <property type="match status" value="1"/>
</dbReference>
<keyword evidence="4" id="KW-1185">Reference proteome</keyword>
<dbReference type="SFLD" id="SFLDS00019">
    <property type="entry name" value="Glutathione_Transferase_(cytos"/>
    <property type="match status" value="1"/>
</dbReference>
<dbReference type="GO" id="GO:0016740">
    <property type="term" value="F:transferase activity"/>
    <property type="evidence" value="ECO:0007669"/>
    <property type="project" value="UniProtKB-KW"/>
</dbReference>
<dbReference type="Gene3D" id="1.20.1050.10">
    <property type="match status" value="1"/>
</dbReference>
<dbReference type="InterPro" id="IPR004046">
    <property type="entry name" value="GST_C"/>
</dbReference>
<evidence type="ECO:0000313" key="4">
    <source>
        <dbReference type="Proteomes" id="UP000198704"/>
    </source>
</evidence>
<gene>
    <name evidence="3" type="ORF">SAMN05216360_112192</name>
</gene>